<keyword evidence="5" id="KW-1185">Reference proteome</keyword>
<dbReference type="Proteomes" id="UP001601992">
    <property type="component" value="Unassembled WGS sequence"/>
</dbReference>
<reference evidence="4 5" key="1">
    <citation type="submission" date="2024-10" db="EMBL/GenBank/DDBJ databases">
        <title>The Natural Products Discovery Center: Release of the First 8490 Sequenced Strains for Exploring Actinobacteria Biosynthetic Diversity.</title>
        <authorList>
            <person name="Kalkreuter E."/>
            <person name="Kautsar S.A."/>
            <person name="Yang D."/>
            <person name="Bader C.D."/>
            <person name="Teijaro C.N."/>
            <person name="Fluegel L."/>
            <person name="Davis C.M."/>
            <person name="Simpson J.R."/>
            <person name="Lauterbach L."/>
            <person name="Steele A.D."/>
            <person name="Gui C."/>
            <person name="Meng S."/>
            <person name="Li G."/>
            <person name="Viehrig K."/>
            <person name="Ye F."/>
            <person name="Su P."/>
            <person name="Kiefer A.F."/>
            <person name="Nichols A."/>
            <person name="Cepeda A.J."/>
            <person name="Yan W."/>
            <person name="Fan B."/>
            <person name="Jiang Y."/>
            <person name="Adhikari A."/>
            <person name="Zheng C.-J."/>
            <person name="Schuster L."/>
            <person name="Cowan T.M."/>
            <person name="Smanski M.J."/>
            <person name="Chevrette M.G."/>
            <person name="De Carvalho L.P.S."/>
            <person name="Shen B."/>
        </authorList>
    </citation>
    <scope>NUCLEOTIDE SEQUENCE [LARGE SCALE GENOMIC DNA]</scope>
    <source>
        <strain evidence="4 5">NPDC002593</strain>
    </source>
</reference>
<sequence length="271" mass="28241">MTATDPRAHLQHNPLRHKIAIVSGGARGIGAAIARRLVADGAEVVIGDVLDNPGRAVAESLGPQAAYAHLDVTEHQDWRAAVELARATFGNPNILVCNAGVMFSSPFEKTTPEDFRRLFEINALGAVQGIHAVLDPMRAAGGGSVVVVSSVGGAVGIEGMSAYCASKAANTMIARSAAIELSQYGIRVNSIHPSRVDTPMSNSDAVAAVASPDTSDLPPLGRIAEPEDVAALVAFLAGDESSFITGDQHFIDGGRQAGYKYSATAARDFRR</sequence>
<evidence type="ECO:0000259" key="3">
    <source>
        <dbReference type="SMART" id="SM00822"/>
    </source>
</evidence>
<dbReference type="PANTHER" id="PTHR43180:SF66">
    <property type="entry name" value="SHORT-CHAIN DEHYDROGENASE_REDUCTASE FAMILY PROTEIN"/>
    <property type="match status" value="1"/>
</dbReference>
<dbReference type="SMART" id="SM00822">
    <property type="entry name" value="PKS_KR"/>
    <property type="match status" value="1"/>
</dbReference>
<dbReference type="EC" id="1.1.1.47" evidence="4"/>
<dbReference type="NCBIfam" id="NF005559">
    <property type="entry name" value="PRK07231.1"/>
    <property type="match status" value="1"/>
</dbReference>
<dbReference type="Gene3D" id="3.40.50.720">
    <property type="entry name" value="NAD(P)-binding Rossmann-like Domain"/>
    <property type="match status" value="1"/>
</dbReference>
<organism evidence="4 5">
    <name type="scientific">Nocardia jiangxiensis</name>
    <dbReference type="NCBI Taxonomy" id="282685"/>
    <lineage>
        <taxon>Bacteria</taxon>
        <taxon>Bacillati</taxon>
        <taxon>Actinomycetota</taxon>
        <taxon>Actinomycetes</taxon>
        <taxon>Mycobacteriales</taxon>
        <taxon>Nocardiaceae</taxon>
        <taxon>Nocardia</taxon>
    </lineage>
</organism>
<dbReference type="InterPro" id="IPR002347">
    <property type="entry name" value="SDR_fam"/>
</dbReference>
<dbReference type="EMBL" id="JBIAQY010000001">
    <property type="protein sequence ID" value="MFF3566550.1"/>
    <property type="molecule type" value="Genomic_DNA"/>
</dbReference>
<dbReference type="PANTHER" id="PTHR43180">
    <property type="entry name" value="3-OXOACYL-(ACYL-CARRIER-PROTEIN) REDUCTASE (AFU_ORTHOLOGUE AFUA_6G11210)"/>
    <property type="match status" value="1"/>
</dbReference>
<dbReference type="Pfam" id="PF13561">
    <property type="entry name" value="adh_short_C2"/>
    <property type="match status" value="1"/>
</dbReference>
<dbReference type="InterPro" id="IPR057326">
    <property type="entry name" value="KR_dom"/>
</dbReference>
<dbReference type="PRINTS" id="PR00080">
    <property type="entry name" value="SDRFAMILY"/>
</dbReference>
<comment type="caution">
    <text evidence="4">The sequence shown here is derived from an EMBL/GenBank/DDBJ whole genome shotgun (WGS) entry which is preliminary data.</text>
</comment>
<dbReference type="PRINTS" id="PR00081">
    <property type="entry name" value="GDHRDH"/>
</dbReference>
<accession>A0ABW6RRB6</accession>
<comment type="similarity">
    <text evidence="1">Belongs to the short-chain dehydrogenases/reductases (SDR) family.</text>
</comment>
<feature type="domain" description="Ketoreductase" evidence="3">
    <location>
        <begin position="18"/>
        <end position="199"/>
    </location>
</feature>
<gene>
    <name evidence="4" type="ORF">ACFYXQ_02085</name>
</gene>
<evidence type="ECO:0000256" key="2">
    <source>
        <dbReference type="ARBA" id="ARBA00023002"/>
    </source>
</evidence>
<evidence type="ECO:0000256" key="1">
    <source>
        <dbReference type="ARBA" id="ARBA00006484"/>
    </source>
</evidence>
<dbReference type="SUPFAM" id="SSF51735">
    <property type="entry name" value="NAD(P)-binding Rossmann-fold domains"/>
    <property type="match status" value="1"/>
</dbReference>
<name>A0ABW6RRB6_9NOCA</name>
<evidence type="ECO:0000313" key="4">
    <source>
        <dbReference type="EMBL" id="MFF3566550.1"/>
    </source>
</evidence>
<keyword evidence="2 4" id="KW-0560">Oxidoreductase</keyword>
<evidence type="ECO:0000313" key="5">
    <source>
        <dbReference type="Proteomes" id="UP001601992"/>
    </source>
</evidence>
<dbReference type="RefSeq" id="WP_063713130.1">
    <property type="nucleotide sequence ID" value="NZ_JBIAQY010000001.1"/>
</dbReference>
<dbReference type="GO" id="GO:0047936">
    <property type="term" value="F:glucose 1-dehydrogenase [NAD(P)+] activity"/>
    <property type="evidence" value="ECO:0007669"/>
    <property type="project" value="UniProtKB-EC"/>
</dbReference>
<dbReference type="InterPro" id="IPR036291">
    <property type="entry name" value="NAD(P)-bd_dom_sf"/>
</dbReference>
<protein>
    <submittedName>
        <fullName evidence="4">Glucose 1-dehydrogenase</fullName>
        <ecNumber evidence="4">1.1.1.47</ecNumber>
    </submittedName>
</protein>
<proteinExistence type="inferred from homology"/>